<evidence type="ECO:0000256" key="2">
    <source>
        <dbReference type="ARBA" id="ARBA00022862"/>
    </source>
</evidence>
<evidence type="ECO:0000256" key="6">
    <source>
        <dbReference type="RuleBase" id="RU366011"/>
    </source>
</evidence>
<dbReference type="CDD" id="cd03013">
    <property type="entry name" value="PRX5_like"/>
    <property type="match status" value="1"/>
</dbReference>
<feature type="domain" description="Thioredoxin" evidence="7">
    <location>
        <begin position="2"/>
        <end position="161"/>
    </location>
</feature>
<comment type="function">
    <text evidence="6">Thiol-specific peroxidase that catalyzes the reduction of hydrogen peroxide and organic hydroperoxides to water and alcohols, respectively. Plays a role in cell protection against oxidative stress by detoxifying peroxides.</text>
</comment>
<keyword evidence="1 6" id="KW-0575">Peroxidase</keyword>
<accession>A0A8G2FLA8</accession>
<dbReference type="InterPro" id="IPR013766">
    <property type="entry name" value="Thioredoxin_domain"/>
</dbReference>
<sequence>MIKVGDKLPSMKLMTPGAEGPQEVDTADLFAGKTVVMFAVPGAFTPTCSAKHLPGFTEHYDALKAKGVDSIICLAVNDVFVMGAWAASQKGADHITFLADGSGMFTRALGLELDLVARGLGVRSQRFALIAKDGVVTHLAVEQAGGFEVSRAEAILEALPA</sequence>
<dbReference type="PROSITE" id="PS51352">
    <property type="entry name" value="THIOREDOXIN_2"/>
    <property type="match status" value="1"/>
</dbReference>
<protein>
    <recommendedName>
        <fullName evidence="6">Glutathione-dependent peroxiredoxin</fullName>
        <ecNumber evidence="6">1.11.1.27</ecNumber>
    </recommendedName>
</protein>
<dbReference type="SUPFAM" id="SSF52833">
    <property type="entry name" value="Thioredoxin-like"/>
    <property type="match status" value="1"/>
</dbReference>
<dbReference type="Gene3D" id="3.40.30.10">
    <property type="entry name" value="Glutaredoxin"/>
    <property type="match status" value="1"/>
</dbReference>
<keyword evidence="9" id="KW-1185">Reference proteome</keyword>
<dbReference type="FunFam" id="3.40.30.10:FF:000020">
    <property type="entry name" value="Peroxiredoxin"/>
    <property type="match status" value="1"/>
</dbReference>
<name>A0A8G2FLA8_ACIRU</name>
<dbReference type="GO" id="GO:0042744">
    <property type="term" value="P:hydrogen peroxide catabolic process"/>
    <property type="evidence" value="ECO:0007669"/>
    <property type="project" value="TreeGrafter"/>
</dbReference>
<dbReference type="OrthoDB" id="9800621at2"/>
<comment type="caution">
    <text evidence="8">The sequence shown here is derived from an EMBL/GenBank/DDBJ whole genome shotgun (WGS) entry which is preliminary data.</text>
</comment>
<evidence type="ECO:0000313" key="8">
    <source>
        <dbReference type="EMBL" id="SIQ50063.1"/>
    </source>
</evidence>
<comment type="catalytic activity">
    <reaction evidence="6">
        <text>a hydroperoxide + 2 glutathione = an alcohol + glutathione disulfide + H2O</text>
        <dbReference type="Rhea" id="RHEA:62632"/>
        <dbReference type="ChEBI" id="CHEBI:15377"/>
        <dbReference type="ChEBI" id="CHEBI:30879"/>
        <dbReference type="ChEBI" id="CHEBI:35924"/>
        <dbReference type="ChEBI" id="CHEBI:57925"/>
        <dbReference type="ChEBI" id="CHEBI:58297"/>
        <dbReference type="EC" id="1.11.1.27"/>
    </reaction>
</comment>
<keyword evidence="3 6" id="KW-0560">Oxidoreductase</keyword>
<keyword evidence="4 6" id="KW-0676">Redox-active center</keyword>
<dbReference type="GO" id="GO:0005737">
    <property type="term" value="C:cytoplasm"/>
    <property type="evidence" value="ECO:0007669"/>
    <property type="project" value="TreeGrafter"/>
</dbReference>
<evidence type="ECO:0000256" key="5">
    <source>
        <dbReference type="PIRSR" id="PIRSR637944-1"/>
    </source>
</evidence>
<dbReference type="Proteomes" id="UP000186308">
    <property type="component" value="Unassembled WGS sequence"/>
</dbReference>
<dbReference type="EC" id="1.11.1.27" evidence="6"/>
<dbReference type="GO" id="GO:0008379">
    <property type="term" value="F:thioredoxin peroxidase activity"/>
    <property type="evidence" value="ECO:0007669"/>
    <property type="project" value="InterPro"/>
</dbReference>
<dbReference type="GO" id="GO:0034599">
    <property type="term" value="P:cellular response to oxidative stress"/>
    <property type="evidence" value="ECO:0007669"/>
    <property type="project" value="InterPro"/>
</dbReference>
<dbReference type="EMBL" id="FTNE01000005">
    <property type="protein sequence ID" value="SIQ50063.1"/>
    <property type="molecule type" value="Genomic_DNA"/>
</dbReference>
<dbReference type="RefSeq" id="WP_029311196.1">
    <property type="nucleotide sequence ID" value="NZ_FTNE01000005.1"/>
</dbReference>
<dbReference type="GO" id="GO:0045454">
    <property type="term" value="P:cell redox homeostasis"/>
    <property type="evidence" value="ECO:0007669"/>
    <property type="project" value="TreeGrafter"/>
</dbReference>
<proteinExistence type="inferred from homology"/>
<evidence type="ECO:0000256" key="4">
    <source>
        <dbReference type="ARBA" id="ARBA00023284"/>
    </source>
</evidence>
<evidence type="ECO:0000259" key="7">
    <source>
        <dbReference type="PROSITE" id="PS51352"/>
    </source>
</evidence>
<dbReference type="Pfam" id="PF08534">
    <property type="entry name" value="Redoxin"/>
    <property type="match status" value="1"/>
</dbReference>
<reference evidence="8 9" key="1">
    <citation type="submission" date="2017-01" db="EMBL/GenBank/DDBJ databases">
        <authorList>
            <person name="Varghese N."/>
            <person name="Submissions S."/>
        </authorList>
    </citation>
    <scope>NUCLEOTIDE SEQUENCE [LARGE SCALE GENOMIC DNA]</scope>
    <source>
        <strain evidence="8 9">ATCC 35905</strain>
    </source>
</reference>
<organism evidence="8 9">
    <name type="scientific">Acidiphilium rubrum</name>
    <dbReference type="NCBI Taxonomy" id="526"/>
    <lineage>
        <taxon>Bacteria</taxon>
        <taxon>Pseudomonadati</taxon>
        <taxon>Pseudomonadota</taxon>
        <taxon>Alphaproteobacteria</taxon>
        <taxon>Acetobacterales</taxon>
        <taxon>Acidocellaceae</taxon>
        <taxon>Acidiphilium</taxon>
    </lineage>
</organism>
<feature type="active site" description="Cysteine sulfenic acid (-SOH) intermediate" evidence="5">
    <location>
        <position position="48"/>
    </location>
</feature>
<evidence type="ECO:0000313" key="9">
    <source>
        <dbReference type="Proteomes" id="UP000186308"/>
    </source>
</evidence>
<gene>
    <name evidence="8" type="ORF">SAMN05421828_105132</name>
</gene>
<evidence type="ECO:0000256" key="3">
    <source>
        <dbReference type="ARBA" id="ARBA00023002"/>
    </source>
</evidence>
<evidence type="ECO:0000256" key="1">
    <source>
        <dbReference type="ARBA" id="ARBA00022559"/>
    </source>
</evidence>
<dbReference type="InterPro" id="IPR037944">
    <property type="entry name" value="PRX5-like"/>
</dbReference>
<dbReference type="AlphaFoldDB" id="A0A8G2FLA8"/>
<dbReference type="InterPro" id="IPR036249">
    <property type="entry name" value="Thioredoxin-like_sf"/>
</dbReference>
<comment type="similarity">
    <text evidence="6">Belongs to the peroxiredoxin family. Prx5 subfamily.</text>
</comment>
<dbReference type="PANTHER" id="PTHR10430">
    <property type="entry name" value="PEROXIREDOXIN"/>
    <property type="match status" value="1"/>
</dbReference>
<dbReference type="PANTHER" id="PTHR10430:SF16">
    <property type="entry name" value="PEROXIREDOXIN-5, MITOCHONDRIAL"/>
    <property type="match status" value="1"/>
</dbReference>
<dbReference type="InterPro" id="IPR013740">
    <property type="entry name" value="Redoxin"/>
</dbReference>
<keyword evidence="2 6" id="KW-0049">Antioxidant</keyword>